<reference evidence="3 4" key="1">
    <citation type="submission" date="2020-08" db="EMBL/GenBank/DDBJ databases">
        <title>Sequencing the genomes of 1000 actinobacteria strains.</title>
        <authorList>
            <person name="Klenk H.-P."/>
        </authorList>
    </citation>
    <scope>NUCLEOTIDE SEQUENCE [LARGE SCALE GENOMIC DNA]</scope>
    <source>
        <strain evidence="3 4">DSM 105783</strain>
    </source>
</reference>
<name>A0A7W8TT15_9MICC</name>
<evidence type="ECO:0000313" key="4">
    <source>
        <dbReference type="Proteomes" id="UP000580797"/>
    </source>
</evidence>
<proteinExistence type="predicted"/>
<comment type="caution">
    <text evidence="3">The sequence shown here is derived from an EMBL/GenBank/DDBJ whole genome shotgun (WGS) entry which is preliminary data.</text>
</comment>
<feature type="compositionally biased region" description="Basic and acidic residues" evidence="1">
    <location>
        <begin position="229"/>
        <end position="239"/>
    </location>
</feature>
<evidence type="ECO:0000313" key="3">
    <source>
        <dbReference type="EMBL" id="MBB5512309.1"/>
    </source>
</evidence>
<feature type="domain" description="MobA-like NTP transferase" evidence="2">
    <location>
        <begin position="24"/>
        <end position="184"/>
    </location>
</feature>
<dbReference type="EMBL" id="JACHDR010000001">
    <property type="protein sequence ID" value="MBB5512309.1"/>
    <property type="molecule type" value="Genomic_DNA"/>
</dbReference>
<dbReference type="AlphaFoldDB" id="A0A7W8TT15"/>
<dbReference type="RefSeq" id="WP_183664229.1">
    <property type="nucleotide sequence ID" value="NZ_BAAARH010000015.1"/>
</dbReference>
<dbReference type="Proteomes" id="UP000580797">
    <property type="component" value="Unassembled WGS sequence"/>
</dbReference>
<dbReference type="Gene3D" id="3.90.550.10">
    <property type="entry name" value="Spore Coat Polysaccharide Biosynthesis Protein SpsA, Chain A"/>
    <property type="match status" value="1"/>
</dbReference>
<evidence type="ECO:0000256" key="1">
    <source>
        <dbReference type="SAM" id="MobiDB-lite"/>
    </source>
</evidence>
<accession>A0A7W8TT15</accession>
<dbReference type="Pfam" id="PF12804">
    <property type="entry name" value="NTP_transf_3"/>
    <property type="match status" value="1"/>
</dbReference>
<dbReference type="GO" id="GO:0016779">
    <property type="term" value="F:nucleotidyltransferase activity"/>
    <property type="evidence" value="ECO:0007669"/>
    <property type="project" value="UniProtKB-ARBA"/>
</dbReference>
<dbReference type="InterPro" id="IPR025877">
    <property type="entry name" value="MobA-like_NTP_Trfase"/>
</dbReference>
<sequence length="239" mass="25264">MHTPPNAPEETTGRTGASMQSIAAVVMAGGAGSRMGGVNKPLLRRSGITLLGGVLDAVNETFRADLWHTVVVGPPSLDQELSARHNTTRVQESPELAGPAAAAACATESLTNRAQETGTQPDVVALLAADFVDPCQALSRMRHEIERHPGRLVVPRDAQGYPQWLMSAVPYAQLLDRVAEERAASTAGHSGKDPFVGQSLRWLLGADTAVFVDLPASASDATQDIDSPEDARRFGVDLP</sequence>
<gene>
    <name evidence="3" type="ORF">HD598_000996</name>
</gene>
<organism evidence="3 4">
    <name type="scientific">Neomicrococcus aestuarii</name>
    <dbReference type="NCBI Taxonomy" id="556325"/>
    <lineage>
        <taxon>Bacteria</taxon>
        <taxon>Bacillati</taxon>
        <taxon>Actinomycetota</taxon>
        <taxon>Actinomycetes</taxon>
        <taxon>Micrococcales</taxon>
        <taxon>Micrococcaceae</taxon>
        <taxon>Neomicrococcus</taxon>
    </lineage>
</organism>
<dbReference type="SUPFAM" id="SSF53448">
    <property type="entry name" value="Nucleotide-diphospho-sugar transferases"/>
    <property type="match status" value="1"/>
</dbReference>
<dbReference type="InterPro" id="IPR029044">
    <property type="entry name" value="Nucleotide-diphossugar_trans"/>
</dbReference>
<feature type="region of interest" description="Disordered" evidence="1">
    <location>
        <begin position="220"/>
        <end position="239"/>
    </location>
</feature>
<evidence type="ECO:0000259" key="2">
    <source>
        <dbReference type="Pfam" id="PF12804"/>
    </source>
</evidence>
<protein>
    <submittedName>
        <fullName evidence="3">Molybdopterin-guanine dinucleotide biosynthesis protein A</fullName>
    </submittedName>
</protein>